<evidence type="ECO:0000313" key="2">
    <source>
        <dbReference type="Proteomes" id="UP000092093"/>
    </source>
</evidence>
<evidence type="ECO:0000313" key="1">
    <source>
        <dbReference type="EMBL" id="OBQ42624.1"/>
    </source>
</evidence>
<organism evidence="1 2">
    <name type="scientific">Aphanizomenon flos-aquae WA102</name>
    <dbReference type="NCBI Taxonomy" id="1710896"/>
    <lineage>
        <taxon>Bacteria</taxon>
        <taxon>Bacillati</taxon>
        <taxon>Cyanobacteriota</taxon>
        <taxon>Cyanophyceae</taxon>
        <taxon>Nostocales</taxon>
        <taxon>Aphanizomenonaceae</taxon>
        <taxon>Aphanizomenon</taxon>
    </lineage>
</organism>
<name>A0A1B7WZU7_APHFL</name>
<dbReference type="AlphaFoldDB" id="A0A1B7WZU7"/>
<gene>
    <name evidence="1" type="ORF">AN484_16765</name>
</gene>
<proteinExistence type="predicted"/>
<dbReference type="EMBL" id="LJOW01000095">
    <property type="protein sequence ID" value="OBQ42624.1"/>
    <property type="molecule type" value="Genomic_DNA"/>
</dbReference>
<reference evidence="1 2" key="1">
    <citation type="submission" date="2015-09" db="EMBL/GenBank/DDBJ databases">
        <title>Aphanizomenon flos-aquae WA102.</title>
        <authorList>
            <person name="Driscoll C."/>
        </authorList>
    </citation>
    <scope>NUCLEOTIDE SEQUENCE [LARGE SCALE GENOMIC DNA]</scope>
    <source>
        <strain evidence="1">WA102</strain>
    </source>
</reference>
<evidence type="ECO:0008006" key="3">
    <source>
        <dbReference type="Google" id="ProtNLM"/>
    </source>
</evidence>
<dbReference type="Proteomes" id="UP000092093">
    <property type="component" value="Unassembled WGS sequence"/>
</dbReference>
<protein>
    <recommendedName>
        <fullName evidence="3">Methyltransferase domain-containing protein</fullName>
    </recommendedName>
</protein>
<accession>A0A1B7WZU7</accession>
<sequence>MTDSLAPRPPRPEVHEDIQKCFKKFVTCPYKNHIETVGWKKEILEQKDNYHRETILEQGTTDFCVPFNELDTDEKVLLYCYQYMQMHVMSSYYVFKKHWDLFKDYVYTADTRERIKTFPLFIDFGCGPLTSGLAFAHIQQEPKINFHYIGIDKAKSMLTKAKEFSSDQRFSGCTFDFLESYDNDTLLLLMSKYRLLNHPSQLVILNFCYFFASKSLDVNELVITIENILTKYNRTQVYIVFQNPNTRKHDINSKWHEFIKSLPKFKTKISGPLKKCIELWFPLKVNLYYDLLEIERTSL</sequence>
<comment type="caution">
    <text evidence="1">The sequence shown here is derived from an EMBL/GenBank/DDBJ whole genome shotgun (WGS) entry which is preliminary data.</text>
</comment>